<evidence type="ECO:0000313" key="2">
    <source>
        <dbReference type="Proteomes" id="UP000626109"/>
    </source>
</evidence>
<protein>
    <submittedName>
        <fullName evidence="1">Uncharacterized protein</fullName>
    </submittedName>
</protein>
<dbReference type="AlphaFoldDB" id="A0A813J793"/>
<gene>
    <name evidence="1" type="ORF">PGLA2088_LOCUS17646</name>
</gene>
<organism evidence="1 2">
    <name type="scientific">Polarella glacialis</name>
    <name type="common">Dinoflagellate</name>
    <dbReference type="NCBI Taxonomy" id="89957"/>
    <lineage>
        <taxon>Eukaryota</taxon>
        <taxon>Sar</taxon>
        <taxon>Alveolata</taxon>
        <taxon>Dinophyceae</taxon>
        <taxon>Suessiales</taxon>
        <taxon>Suessiaceae</taxon>
        <taxon>Polarella</taxon>
    </lineage>
</organism>
<evidence type="ECO:0000313" key="1">
    <source>
        <dbReference type="EMBL" id="CAE8671102.1"/>
    </source>
</evidence>
<sequence>LLQLLPGDDQSLEAPCATRLLLILSELFEDPLVAQDKVWLPALPALEAMASQETQSCRPGQAVARVQQMISSLERAQHASTTARDPGS</sequence>
<comment type="caution">
    <text evidence="1">The sequence shown here is derived from an EMBL/GenBank/DDBJ whole genome shotgun (WGS) entry which is preliminary data.</text>
</comment>
<dbReference type="EMBL" id="CAJNNW010023771">
    <property type="protein sequence ID" value="CAE8671102.1"/>
    <property type="molecule type" value="Genomic_DNA"/>
</dbReference>
<accession>A0A813J793</accession>
<dbReference type="Proteomes" id="UP000626109">
    <property type="component" value="Unassembled WGS sequence"/>
</dbReference>
<feature type="non-terminal residue" evidence="1">
    <location>
        <position position="88"/>
    </location>
</feature>
<name>A0A813J793_POLGL</name>
<reference evidence="1" key="1">
    <citation type="submission" date="2021-02" db="EMBL/GenBank/DDBJ databases">
        <authorList>
            <person name="Dougan E. K."/>
            <person name="Rhodes N."/>
            <person name="Thang M."/>
            <person name="Chan C."/>
        </authorList>
    </citation>
    <scope>NUCLEOTIDE SEQUENCE</scope>
</reference>
<proteinExistence type="predicted"/>